<dbReference type="EMBL" id="AWFB01000089">
    <property type="protein sequence ID" value="RAN30369.1"/>
    <property type="molecule type" value="Genomic_DNA"/>
</dbReference>
<dbReference type="RefSeq" id="WP_034828965.1">
    <property type="nucleotide sequence ID" value="NZ_AWFA01000067.1"/>
</dbReference>
<name>A0A062TV13_9PROT</name>
<evidence type="ECO:0000313" key="1">
    <source>
        <dbReference type="EMBL" id="RAN30369.1"/>
    </source>
</evidence>
<comment type="caution">
    <text evidence="1">The sequence shown here is derived from an EMBL/GenBank/DDBJ whole genome shotgun (WGS) entry which is preliminary data.</text>
</comment>
<keyword evidence="2" id="KW-1185">Reference proteome</keyword>
<dbReference type="OrthoDB" id="7619842at2"/>
<organism evidence="1 2">
    <name type="scientific">Hyphomonas pacifica</name>
    <dbReference type="NCBI Taxonomy" id="1280941"/>
    <lineage>
        <taxon>Bacteria</taxon>
        <taxon>Pseudomonadati</taxon>
        <taxon>Pseudomonadota</taxon>
        <taxon>Alphaproteobacteria</taxon>
        <taxon>Hyphomonadales</taxon>
        <taxon>Hyphomonadaceae</taxon>
        <taxon>Hyphomonas</taxon>
    </lineage>
</organism>
<dbReference type="AlphaFoldDB" id="A0A062TV13"/>
<protein>
    <submittedName>
        <fullName evidence="1">Uncharacterized protein</fullName>
    </submittedName>
</protein>
<sequence length="84" mass="9431">MSDIIVDLALGSPEEDAKLAAALDAFLSEHITRNPMSDDYPQMMVRTAVCPMGTMHKEIIFQSQKWAEAFQSFWEIHKMQASAA</sequence>
<dbReference type="Proteomes" id="UP000249123">
    <property type="component" value="Unassembled WGS sequence"/>
</dbReference>
<dbReference type="STRING" id="1280941.HY2_05025"/>
<gene>
    <name evidence="1" type="ORF">HY3_05995</name>
</gene>
<proteinExistence type="predicted"/>
<evidence type="ECO:0000313" key="2">
    <source>
        <dbReference type="Proteomes" id="UP000249123"/>
    </source>
</evidence>
<accession>A0A328JPW1</accession>
<reference evidence="1 2" key="1">
    <citation type="submission" date="2013-04" db="EMBL/GenBank/DDBJ databases">
        <title>Hyphomonas sp. T24B3 Genome Sequencing.</title>
        <authorList>
            <person name="Lai Q."/>
            <person name="Shao Z."/>
        </authorList>
    </citation>
    <scope>NUCLEOTIDE SEQUENCE [LARGE SCALE GENOMIC DNA]</scope>
    <source>
        <strain evidence="1 2">T24B3</strain>
    </source>
</reference>
<accession>A0A062TV13</accession>